<feature type="region of interest" description="Disordered" evidence="1">
    <location>
        <begin position="1"/>
        <end position="43"/>
    </location>
</feature>
<evidence type="ECO:0000313" key="2">
    <source>
        <dbReference type="EMBL" id="AAA32381.1"/>
    </source>
</evidence>
<reference evidence="2" key="2">
    <citation type="journal article" date="1992" name="Mol. Microbiol.">
        <title>Escherichia coli integration host factor stabilizes bacteriophage Mu repressor interactions with operator DNA in vitro.</title>
        <authorList>
            <person name="Alazard R."/>
            <person name="Betermier M."/>
            <person name="Chandler M."/>
        </authorList>
    </citation>
    <scope>NUCLEOTIDE SEQUENCE [LARGE SCALE GENOMIC DNA]</scope>
</reference>
<sequence length="112" mass="12585">MPVSDASVHVHLHDRQQPLPRPVAESGERPWHGREYSSHARGLPVPDAHNICGKRVFPVADNLQSETARHPRQIHFCEHCDGMLHVHQQVQPPSQASQTSVPGNTCPAKWMR</sequence>
<feature type="compositionally biased region" description="Polar residues" evidence="1">
    <location>
        <begin position="90"/>
        <end position="103"/>
    </location>
</feature>
<dbReference type="Proteomes" id="UP000401936">
    <property type="component" value="Segment"/>
</dbReference>
<organism evidence="2">
    <name type="scientific">Escherichia phage Mu</name>
    <name type="common">Bacteriophage Mu</name>
    <dbReference type="NCBI Taxonomy" id="2681603"/>
    <lineage>
        <taxon>Viruses</taxon>
        <taxon>Duplodnaviria</taxon>
        <taxon>Heunggongvirae</taxon>
        <taxon>Uroviricota</taxon>
        <taxon>Caudoviricetes</taxon>
        <taxon>Muvirus</taxon>
        <taxon>Muvirus mu</taxon>
    </lineage>
</organism>
<feature type="region of interest" description="Disordered" evidence="1">
    <location>
        <begin position="90"/>
        <end position="112"/>
    </location>
</feature>
<evidence type="ECO:0000256" key="1">
    <source>
        <dbReference type="SAM" id="MobiDB-lite"/>
    </source>
</evidence>
<feature type="compositionally biased region" description="Basic and acidic residues" evidence="1">
    <location>
        <begin position="26"/>
        <end position="38"/>
    </location>
</feature>
<protein>
    <submittedName>
        <fullName evidence="2">Bacteriophage Mu left end</fullName>
    </submittedName>
</protein>
<reference evidence="2" key="1">
    <citation type="book" date="1987" name="Phage Mu" publisher="Cold Spring Harbor Laboratory" city="CSH, NY">
        <title>Sequence of the left end of Mu.</title>
        <editorList>
            <person name="Symonds N."/>
            <person name="Toussaint A."/>
            <person name="van de Putte P."/>
            <person name="Howe M.M."/>
        </editorList>
        <authorList>
            <person name="Priess H."/>
            <person name="Brauer B."/>
            <person name="Schmidt C."/>
            <person name="Kamp D."/>
        </authorList>
    </citation>
    <scope>NUCLEOTIDE SEQUENCE</scope>
</reference>
<proteinExistence type="predicted"/>
<accession>Q38472</accession>
<reference evidence="2" key="3">
    <citation type="journal article" date="1992" name="Mol. Microbiol.">
        <title>Stabilization of bacteriophage Mu repressor-operator complexes by the Escherichia coli integration host factor protein.</title>
        <authorList>
            <person name="Gama M.J."/>
            <person name="Toussaint A."/>
            <person name="Higgins N.P."/>
        </authorList>
    </citation>
    <scope>NUCLEOTIDE SEQUENCE [LARGE SCALE GENOMIC DNA]</scope>
</reference>
<dbReference type="EMBL" id="M64097">
    <property type="protein sequence ID" value="AAA32381.1"/>
    <property type="molecule type" value="Genomic_DNA"/>
</dbReference>
<organismHost>
    <name type="scientific">Enterobacteriaceae</name>
    <name type="common">enterobacteria</name>
    <dbReference type="NCBI Taxonomy" id="543"/>
</organismHost>
<name>Q38472_BPMU</name>